<evidence type="ECO:0000256" key="4">
    <source>
        <dbReference type="ARBA" id="ARBA00022833"/>
    </source>
</evidence>
<feature type="binding site" evidence="7">
    <location>
        <position position="98"/>
    </location>
    <ligand>
        <name>Zn(2+)</name>
        <dbReference type="ChEBI" id="CHEBI:29105"/>
    </ligand>
</feature>
<comment type="caution">
    <text evidence="9">The sequence shown here is derived from an EMBL/GenBank/DDBJ whole genome shotgun (WGS) entry which is preliminary data.</text>
</comment>
<dbReference type="PANTHER" id="PTHR11002">
    <property type="entry name" value="CARBONIC ANHYDRASE"/>
    <property type="match status" value="1"/>
</dbReference>
<reference evidence="9 10" key="1">
    <citation type="journal article" name="Sci. Rep.">
        <title>Telomere-to-telomere assembled and centromere annotated genomes of the two main subspecies of the button mushroom Agaricus bisporus reveal especially polymorphic chromosome ends.</title>
        <authorList>
            <person name="Sonnenberg A.S.M."/>
            <person name="Sedaghat-Telgerd N."/>
            <person name="Lavrijssen B."/>
            <person name="Ohm R.A."/>
            <person name="Hendrickx P.M."/>
            <person name="Scholtmeijer K."/>
            <person name="Baars J.J.P."/>
            <person name="van Peer A."/>
        </authorList>
    </citation>
    <scope>NUCLEOTIDE SEQUENCE [LARGE SCALE GENOMIC DNA]</scope>
    <source>
        <strain evidence="9 10">H119_p4</strain>
    </source>
</reference>
<dbReference type="InterPro" id="IPR015892">
    <property type="entry name" value="Carbonic_anhydrase_CS"/>
</dbReference>
<keyword evidence="3 7" id="KW-0479">Metal-binding</keyword>
<comment type="function">
    <text evidence="8">Reversible hydration of carbon dioxide.</text>
</comment>
<comment type="catalytic activity">
    <reaction evidence="6 8">
        <text>hydrogencarbonate + H(+) = CO2 + H2O</text>
        <dbReference type="Rhea" id="RHEA:10748"/>
        <dbReference type="ChEBI" id="CHEBI:15377"/>
        <dbReference type="ChEBI" id="CHEBI:15378"/>
        <dbReference type="ChEBI" id="CHEBI:16526"/>
        <dbReference type="ChEBI" id="CHEBI:17544"/>
        <dbReference type="EC" id="4.2.1.1"/>
    </reaction>
</comment>
<dbReference type="GO" id="GO:0034599">
    <property type="term" value="P:cellular response to oxidative stress"/>
    <property type="evidence" value="ECO:0007669"/>
    <property type="project" value="TreeGrafter"/>
</dbReference>
<name>A0A8H7F655_AGABI</name>
<dbReference type="PANTHER" id="PTHR11002:SF76">
    <property type="entry name" value="CARBONIC ANHYDRASE"/>
    <property type="match status" value="1"/>
</dbReference>
<dbReference type="SMART" id="SM00947">
    <property type="entry name" value="Pro_CA"/>
    <property type="match status" value="1"/>
</dbReference>
<dbReference type="GO" id="GO:0015976">
    <property type="term" value="P:carbon utilization"/>
    <property type="evidence" value="ECO:0007669"/>
    <property type="project" value="InterPro"/>
</dbReference>
<keyword evidence="5 8" id="KW-0456">Lyase</keyword>
<comment type="cofactor">
    <cofactor evidence="7">
        <name>Zn(2+)</name>
        <dbReference type="ChEBI" id="CHEBI:29105"/>
    </cofactor>
    <text evidence="7">Binds 1 zinc ion per subunit.</text>
</comment>
<dbReference type="Pfam" id="PF00484">
    <property type="entry name" value="Pro_CA"/>
    <property type="match status" value="1"/>
</dbReference>
<proteinExistence type="inferred from homology"/>
<evidence type="ECO:0000256" key="3">
    <source>
        <dbReference type="ARBA" id="ARBA00022723"/>
    </source>
</evidence>
<evidence type="ECO:0000256" key="7">
    <source>
        <dbReference type="PIRSR" id="PIRSR601765-1"/>
    </source>
</evidence>
<evidence type="ECO:0000256" key="6">
    <source>
        <dbReference type="ARBA" id="ARBA00048348"/>
    </source>
</evidence>
<dbReference type="EC" id="4.2.1.1" evidence="2 8"/>
<feature type="binding site" evidence="7">
    <location>
        <position position="44"/>
    </location>
    <ligand>
        <name>Zn(2+)</name>
        <dbReference type="ChEBI" id="CHEBI:29105"/>
    </ligand>
</feature>
<comment type="similarity">
    <text evidence="1 8">Belongs to the beta-class carbonic anhydrase family.</text>
</comment>
<accession>A0A8H7F655</accession>
<dbReference type="Gene3D" id="3.40.1050.10">
    <property type="entry name" value="Carbonic anhydrase"/>
    <property type="match status" value="1"/>
</dbReference>
<protein>
    <recommendedName>
        <fullName evidence="2 8">Carbonic anhydrase</fullName>
        <ecNumber evidence="2 8">4.2.1.1</ecNumber>
    </recommendedName>
    <alternativeName>
        <fullName evidence="8">Carbonate dehydratase</fullName>
    </alternativeName>
</protein>
<dbReference type="EMBL" id="JABXXO010000004">
    <property type="protein sequence ID" value="KAF7778607.1"/>
    <property type="molecule type" value="Genomic_DNA"/>
</dbReference>
<dbReference type="SUPFAM" id="SSF53056">
    <property type="entry name" value="beta-carbonic anhydrase, cab"/>
    <property type="match status" value="1"/>
</dbReference>
<dbReference type="GO" id="GO:0008270">
    <property type="term" value="F:zinc ion binding"/>
    <property type="evidence" value="ECO:0007669"/>
    <property type="project" value="UniProtKB-UniRule"/>
</dbReference>
<dbReference type="GO" id="GO:0071244">
    <property type="term" value="P:cellular response to carbon dioxide"/>
    <property type="evidence" value="ECO:0007669"/>
    <property type="project" value="TreeGrafter"/>
</dbReference>
<gene>
    <name evidence="9" type="ORF">Agabi119p4_2952</name>
</gene>
<dbReference type="OMA" id="WHYIIET"/>
<dbReference type="PROSITE" id="PS00705">
    <property type="entry name" value="PROK_CO2_ANHYDRASE_2"/>
    <property type="match status" value="1"/>
</dbReference>
<evidence type="ECO:0000313" key="9">
    <source>
        <dbReference type="EMBL" id="KAF7778607.1"/>
    </source>
</evidence>
<dbReference type="CDD" id="cd00883">
    <property type="entry name" value="beta_CA_cladeA"/>
    <property type="match status" value="1"/>
</dbReference>
<evidence type="ECO:0000256" key="5">
    <source>
        <dbReference type="ARBA" id="ARBA00023239"/>
    </source>
</evidence>
<evidence type="ECO:0000256" key="2">
    <source>
        <dbReference type="ARBA" id="ARBA00012925"/>
    </source>
</evidence>
<evidence type="ECO:0000256" key="8">
    <source>
        <dbReference type="RuleBase" id="RU003956"/>
    </source>
</evidence>
<feature type="binding site" evidence="7">
    <location>
        <position position="42"/>
    </location>
    <ligand>
        <name>Zn(2+)</name>
        <dbReference type="ChEBI" id="CHEBI:29105"/>
    </ligand>
</feature>
<dbReference type="GO" id="GO:0004089">
    <property type="term" value="F:carbonate dehydratase activity"/>
    <property type="evidence" value="ECO:0007669"/>
    <property type="project" value="UniProtKB-UniRule"/>
</dbReference>
<keyword evidence="4 7" id="KW-0862">Zinc</keyword>
<dbReference type="InterPro" id="IPR036874">
    <property type="entry name" value="Carbonic_anhydrase_sf"/>
</dbReference>
<organism evidence="9 10">
    <name type="scientific">Agaricus bisporus var. burnettii</name>
    <dbReference type="NCBI Taxonomy" id="192524"/>
    <lineage>
        <taxon>Eukaryota</taxon>
        <taxon>Fungi</taxon>
        <taxon>Dikarya</taxon>
        <taxon>Basidiomycota</taxon>
        <taxon>Agaricomycotina</taxon>
        <taxon>Agaricomycetes</taxon>
        <taxon>Agaricomycetidae</taxon>
        <taxon>Agaricales</taxon>
        <taxon>Agaricineae</taxon>
        <taxon>Agaricaceae</taxon>
        <taxon>Agaricus</taxon>
    </lineage>
</organism>
<feature type="binding site" evidence="7">
    <location>
        <position position="101"/>
    </location>
    <ligand>
        <name>Zn(2+)</name>
        <dbReference type="ChEBI" id="CHEBI:29105"/>
    </ligand>
</feature>
<sequence>MSTAQSLLHSNAQWAQEVQSSDPDFCRNSAKGQSPHTLWIGCADSRVPESVITAVMPGAIFTHRNIANQFHPDDNNVLSVLEFAVNYLKVKNVVIVGHSECGGAAACLGAVQRENFDPEDFVTMPGTPADAPLNRWLKPLTRLAATLGVSTTPPKVALPVVIEESVKRQVENVCESEVIVGAWTKGQEVHVHGWVYELAEGRLRDLGISRGC</sequence>
<dbReference type="InterPro" id="IPR001765">
    <property type="entry name" value="Carbonic_anhydrase"/>
</dbReference>
<dbReference type="Proteomes" id="UP000629468">
    <property type="component" value="Unassembled WGS sequence"/>
</dbReference>
<evidence type="ECO:0000313" key="10">
    <source>
        <dbReference type="Proteomes" id="UP000629468"/>
    </source>
</evidence>
<evidence type="ECO:0000256" key="1">
    <source>
        <dbReference type="ARBA" id="ARBA00006217"/>
    </source>
</evidence>
<dbReference type="AlphaFoldDB" id="A0A8H7F655"/>